<keyword evidence="1" id="KW-0175">Coiled coil</keyword>
<feature type="transmembrane region" description="Helical" evidence="2">
    <location>
        <begin position="361"/>
        <end position="381"/>
    </location>
</feature>
<name>A0ABW9B425_9BURK</name>
<dbReference type="EMBL" id="JAQQEZ010000051">
    <property type="protein sequence ID" value="MFM0007010.1"/>
    <property type="molecule type" value="Genomic_DNA"/>
</dbReference>
<dbReference type="Proteomes" id="UP001629230">
    <property type="component" value="Unassembled WGS sequence"/>
</dbReference>
<evidence type="ECO:0000256" key="1">
    <source>
        <dbReference type="SAM" id="Coils"/>
    </source>
</evidence>
<dbReference type="PANTHER" id="PTHR32309:SF13">
    <property type="entry name" value="FERRIC ENTEROBACTIN TRANSPORT PROTEIN FEPE"/>
    <property type="match status" value="1"/>
</dbReference>
<keyword evidence="4" id="KW-1185">Reference proteome</keyword>
<keyword evidence="2" id="KW-0812">Transmembrane</keyword>
<keyword evidence="2" id="KW-0472">Membrane</keyword>
<feature type="coiled-coil region" evidence="1">
    <location>
        <begin position="237"/>
        <end position="292"/>
    </location>
</feature>
<feature type="transmembrane region" description="Helical" evidence="2">
    <location>
        <begin position="35"/>
        <end position="53"/>
    </location>
</feature>
<dbReference type="PANTHER" id="PTHR32309">
    <property type="entry name" value="TYROSINE-PROTEIN KINASE"/>
    <property type="match status" value="1"/>
</dbReference>
<evidence type="ECO:0000313" key="4">
    <source>
        <dbReference type="Proteomes" id="UP001629230"/>
    </source>
</evidence>
<protein>
    <submittedName>
        <fullName evidence="3">Chain-length determining protein</fullName>
    </submittedName>
</protein>
<evidence type="ECO:0000256" key="2">
    <source>
        <dbReference type="SAM" id="Phobius"/>
    </source>
</evidence>
<evidence type="ECO:0000313" key="3">
    <source>
        <dbReference type="EMBL" id="MFM0007010.1"/>
    </source>
</evidence>
<dbReference type="RefSeq" id="WP_408181514.1">
    <property type="nucleotide sequence ID" value="NZ_JAQQEZ010000051.1"/>
</dbReference>
<organism evidence="3 4">
    <name type="scientific">Paraburkholderia dipogonis</name>
    <dbReference type="NCBI Taxonomy" id="1211383"/>
    <lineage>
        <taxon>Bacteria</taxon>
        <taxon>Pseudomonadati</taxon>
        <taxon>Pseudomonadota</taxon>
        <taxon>Betaproteobacteria</taxon>
        <taxon>Burkholderiales</taxon>
        <taxon>Burkholderiaceae</taxon>
        <taxon>Paraburkholderia</taxon>
    </lineage>
</organism>
<reference evidence="3 4" key="1">
    <citation type="journal article" date="2024" name="Chem. Sci.">
        <title>Discovery of megapolipeptins by genome mining of a Burkholderiales bacteria collection.</title>
        <authorList>
            <person name="Paulo B.S."/>
            <person name="Recchia M.J.J."/>
            <person name="Lee S."/>
            <person name="Fergusson C.H."/>
            <person name="Romanowski S.B."/>
            <person name="Hernandez A."/>
            <person name="Krull N."/>
            <person name="Liu D.Y."/>
            <person name="Cavanagh H."/>
            <person name="Bos A."/>
            <person name="Gray C.A."/>
            <person name="Murphy B.T."/>
            <person name="Linington R.G."/>
            <person name="Eustaquio A.S."/>
        </authorList>
    </citation>
    <scope>NUCLEOTIDE SEQUENCE [LARGE SCALE GENOMIC DNA]</scope>
    <source>
        <strain evidence="3 4">RL17-350-BIC-A</strain>
    </source>
</reference>
<sequence>MNILVKNKDGNVGAGLSAGYARGKALLTPERMFRLITRLILIYTILAIPYWLFVASDRYVSEADVIIQRTDQINGPGMDVAAIVSGAGGPNRGDQLLLREYLLSEDMLKKLDTSLDLRSHYSDWHRDPLSRMWFRNAPVEWFYRYWLSRINVDYDDYSGVLRIQAQAYDSKTAHAIVNLMVEYGEAHMNQMGHQLAQAQVDFLAKQVTVAHERLMDVSQTLIDFQNKKGLVSPQTTAESLNALIAKLEAQKSDVQTQLASLPAGLNPDHPTILLLKRNLNALDVQIAQKRAELASPEKGTLNYTVEEFQRLQMNVNFVQDLYKTALSALEKGRMDAARTLKKVSILQTPTLPDYPLEPQRLYNILVTLLLAGALAGGMYLAKSIVLDHVD</sequence>
<accession>A0ABW9B425</accession>
<keyword evidence="2" id="KW-1133">Transmembrane helix</keyword>
<gene>
    <name evidence="3" type="ORF">PQR57_39355</name>
</gene>
<dbReference type="InterPro" id="IPR050445">
    <property type="entry name" value="Bact_polysacc_biosynth/exp"/>
</dbReference>
<proteinExistence type="predicted"/>
<comment type="caution">
    <text evidence="3">The sequence shown here is derived from an EMBL/GenBank/DDBJ whole genome shotgun (WGS) entry which is preliminary data.</text>
</comment>